<accession>A0A0F4Z3L8</accession>
<name>A0A0F4Z3L8_RASE3</name>
<feature type="compositionally biased region" description="Basic residues" evidence="1">
    <location>
        <begin position="1"/>
        <end position="10"/>
    </location>
</feature>
<evidence type="ECO:0000313" key="2">
    <source>
        <dbReference type="EMBL" id="KKA24483.1"/>
    </source>
</evidence>
<protein>
    <submittedName>
        <fullName evidence="2">Uncharacterized protein</fullName>
    </submittedName>
</protein>
<comment type="caution">
    <text evidence="2">The sequence shown here is derived from an EMBL/GenBank/DDBJ whole genome shotgun (WGS) entry which is preliminary data.</text>
</comment>
<organism evidence="2 3">
    <name type="scientific">Rasamsonia emersonii (strain ATCC 16479 / CBS 393.64 / IMI 116815)</name>
    <dbReference type="NCBI Taxonomy" id="1408163"/>
    <lineage>
        <taxon>Eukaryota</taxon>
        <taxon>Fungi</taxon>
        <taxon>Dikarya</taxon>
        <taxon>Ascomycota</taxon>
        <taxon>Pezizomycotina</taxon>
        <taxon>Eurotiomycetes</taxon>
        <taxon>Eurotiomycetidae</taxon>
        <taxon>Eurotiales</taxon>
        <taxon>Trichocomaceae</taxon>
        <taxon>Rasamsonia</taxon>
    </lineage>
</organism>
<dbReference type="Proteomes" id="UP000053958">
    <property type="component" value="Unassembled WGS sequence"/>
</dbReference>
<keyword evidence="3" id="KW-1185">Reference proteome</keyword>
<dbReference type="AlphaFoldDB" id="A0A0F4Z3L8"/>
<dbReference type="EMBL" id="LASV01000061">
    <property type="protein sequence ID" value="KKA24483.1"/>
    <property type="molecule type" value="Genomic_DNA"/>
</dbReference>
<dbReference type="RefSeq" id="XP_013331095.1">
    <property type="nucleotide sequence ID" value="XM_013475641.1"/>
</dbReference>
<feature type="region of interest" description="Disordered" evidence="1">
    <location>
        <begin position="1"/>
        <end position="25"/>
    </location>
</feature>
<evidence type="ECO:0000256" key="1">
    <source>
        <dbReference type="SAM" id="MobiDB-lite"/>
    </source>
</evidence>
<proteinExistence type="predicted"/>
<dbReference type="GeneID" id="25313863"/>
<gene>
    <name evidence="2" type="ORF">T310_1512</name>
</gene>
<sequence>MISRRKRKQVRNPDWQEKKSTRVKVQRVVSDGMRVNPLAHNHNHNPFHQHARACMHHRHDDDRSQAGCATKTAHWHGICDTGLAGWNVGEICPKSCISTGSLLPFSPADRQDATPTILFLLPME</sequence>
<reference evidence="2 3" key="1">
    <citation type="submission" date="2015-04" db="EMBL/GenBank/DDBJ databases">
        <authorList>
            <person name="Heijne W.H."/>
            <person name="Fedorova N.D."/>
            <person name="Nierman W.C."/>
            <person name="Vollebregt A.W."/>
            <person name="Zhao Z."/>
            <person name="Wu L."/>
            <person name="Kumar M."/>
            <person name="Stam H."/>
            <person name="van den Berg M.A."/>
            <person name="Pel H.J."/>
        </authorList>
    </citation>
    <scope>NUCLEOTIDE SEQUENCE [LARGE SCALE GENOMIC DNA]</scope>
    <source>
        <strain evidence="2 3">CBS 393.64</strain>
    </source>
</reference>
<evidence type="ECO:0000313" key="3">
    <source>
        <dbReference type="Proteomes" id="UP000053958"/>
    </source>
</evidence>